<dbReference type="RefSeq" id="WP_381528316.1">
    <property type="nucleotide sequence ID" value="NZ_JBHULN010000029.1"/>
</dbReference>
<evidence type="ECO:0000313" key="2">
    <source>
        <dbReference type="Proteomes" id="UP001597469"/>
    </source>
</evidence>
<comment type="caution">
    <text evidence="1">The sequence shown here is derived from an EMBL/GenBank/DDBJ whole genome shotgun (WGS) entry which is preliminary data.</text>
</comment>
<proteinExistence type="predicted"/>
<keyword evidence="2" id="KW-1185">Reference proteome</keyword>
<name>A0ABW5ME07_9BACT</name>
<dbReference type="Gene3D" id="3.40.50.1110">
    <property type="entry name" value="SGNH hydrolase"/>
    <property type="match status" value="1"/>
</dbReference>
<dbReference type="Proteomes" id="UP001597469">
    <property type="component" value="Unassembled WGS sequence"/>
</dbReference>
<gene>
    <name evidence="1" type="ORF">ACFSUS_28010</name>
</gene>
<evidence type="ECO:0000313" key="1">
    <source>
        <dbReference type="EMBL" id="MFD2574513.1"/>
    </source>
</evidence>
<protein>
    <submittedName>
        <fullName evidence="1">DUF4886 domain-containing protein</fullName>
    </submittedName>
</protein>
<organism evidence="1 2">
    <name type="scientific">Spirosoma soli</name>
    <dbReference type="NCBI Taxonomy" id="1770529"/>
    <lineage>
        <taxon>Bacteria</taxon>
        <taxon>Pseudomonadati</taxon>
        <taxon>Bacteroidota</taxon>
        <taxon>Cytophagia</taxon>
        <taxon>Cytophagales</taxon>
        <taxon>Cytophagaceae</taxon>
        <taxon>Spirosoma</taxon>
    </lineage>
</organism>
<dbReference type="EMBL" id="JBHULN010000029">
    <property type="protein sequence ID" value="MFD2574513.1"/>
    <property type="molecule type" value="Genomic_DNA"/>
</dbReference>
<reference evidence="2" key="1">
    <citation type="journal article" date="2019" name="Int. J. Syst. Evol. Microbiol.">
        <title>The Global Catalogue of Microorganisms (GCM) 10K type strain sequencing project: providing services to taxonomists for standard genome sequencing and annotation.</title>
        <authorList>
            <consortium name="The Broad Institute Genomics Platform"/>
            <consortium name="The Broad Institute Genome Sequencing Center for Infectious Disease"/>
            <person name="Wu L."/>
            <person name="Ma J."/>
        </authorList>
    </citation>
    <scope>NUCLEOTIDE SEQUENCE [LARGE SCALE GENOMIC DNA]</scope>
    <source>
        <strain evidence="2">KCTC 42805</strain>
    </source>
</reference>
<accession>A0ABW5ME07</accession>
<dbReference type="InterPro" id="IPR036514">
    <property type="entry name" value="SGNH_hydro_sf"/>
</dbReference>
<sequence>MFIGNSLTYYNGMPEYLDQMLKATHQRVHIETSTFPGMSLADHLDNVIEAKTENGIRTRKKQPNEQTETEVKILSRKWDVIVLQEGTIRLLIPEARKYSVNTAIEKIKKLNNNLNTAFILFKTWPSKHKYPEQFCYRSSMIDPSIQKPSCCSAKIKDVEEEFALLSAAYDSTAAATQIGKIEVGQKHYKIIGSPQEVMMSGKKPQPRG</sequence>